<organism evidence="3 4">
    <name type="scientific">Leptotrichia wadei</name>
    <dbReference type="NCBI Taxonomy" id="157687"/>
    <lineage>
        <taxon>Bacteria</taxon>
        <taxon>Fusobacteriati</taxon>
        <taxon>Fusobacteriota</taxon>
        <taxon>Fusobacteriia</taxon>
        <taxon>Fusobacteriales</taxon>
        <taxon>Leptotrichiaceae</taxon>
        <taxon>Leptotrichia</taxon>
    </lineage>
</organism>
<evidence type="ECO:0000313" key="6">
    <source>
        <dbReference type="Proteomes" id="UP000321501"/>
    </source>
</evidence>
<proteinExistence type="predicted"/>
<protein>
    <submittedName>
        <fullName evidence="3">Uncharacterized protein</fullName>
    </submittedName>
</protein>
<reference evidence="3" key="2">
    <citation type="submission" date="2016-01" db="EMBL/GenBank/DDBJ databases">
        <authorList>
            <person name="Oliw E.H."/>
        </authorList>
    </citation>
    <scope>NUCLEOTIDE SEQUENCE [LARGE SCALE GENOMIC DNA]</scope>
    <source>
        <strain evidence="3">KA00185</strain>
    </source>
</reference>
<evidence type="ECO:0000313" key="5">
    <source>
        <dbReference type="Proteomes" id="UP000321397"/>
    </source>
</evidence>
<dbReference type="Proteomes" id="UP000070483">
    <property type="component" value="Unassembled WGS sequence"/>
</dbReference>
<dbReference type="GeneID" id="84805533"/>
<evidence type="ECO:0000313" key="1">
    <source>
        <dbReference type="EMBL" id="BBM47721.1"/>
    </source>
</evidence>
<dbReference type="EMBL" id="AP019834">
    <property type="protein sequence ID" value="BBM47721.1"/>
    <property type="molecule type" value="Genomic_DNA"/>
</dbReference>
<dbReference type="Proteomes" id="UP000321397">
    <property type="component" value="Chromosome"/>
</dbReference>
<reference evidence="2 6" key="4">
    <citation type="submission" date="2019-07" db="EMBL/GenBank/DDBJ databases">
        <title>Complete Genome Sequence of Leptotrichia wadei Strain JMUB3934.</title>
        <authorList>
            <person name="Watanabe S."/>
            <person name="Cui L."/>
        </authorList>
    </citation>
    <scope>NUCLEOTIDE SEQUENCE [LARGE SCALE GENOMIC DNA]</scope>
    <source>
        <strain evidence="2 6">JMUB3934</strain>
    </source>
</reference>
<name>A0A134A136_9FUSO</name>
<gene>
    <name evidence="3" type="ORF">HMPREF3180_01779</name>
    <name evidence="1" type="ORF">JMUB3933_1222</name>
    <name evidence="2" type="ORF">JMUB3934_1324</name>
</gene>
<dbReference type="EMBL" id="LSDD01000133">
    <property type="protein sequence ID" value="KXB61409.1"/>
    <property type="molecule type" value="Genomic_DNA"/>
</dbReference>
<dbReference type="RefSeq" id="WP_018497847.1">
    <property type="nucleotide sequence ID" value="NZ_AP019829.2"/>
</dbReference>
<reference evidence="4" key="1">
    <citation type="submission" date="2016-01" db="EMBL/GenBank/DDBJ databases">
        <authorList>
            <person name="Mitreva M."/>
            <person name="Pepin K.H."/>
            <person name="Mihindukulasuriya K.A."/>
            <person name="Fulton R."/>
            <person name="Fronick C."/>
            <person name="O'Laughlin M."/>
            <person name="Miner T."/>
            <person name="Herter B."/>
            <person name="Rosa B.A."/>
            <person name="Cordes M."/>
            <person name="Tomlinson C."/>
            <person name="Wollam A."/>
            <person name="Palsikar V.B."/>
            <person name="Mardis E.R."/>
            <person name="Wilson R.K."/>
        </authorList>
    </citation>
    <scope>NUCLEOTIDE SEQUENCE [LARGE SCALE GENOMIC DNA]</scope>
    <source>
        <strain evidence="4">KA00185</strain>
    </source>
</reference>
<accession>A0A134A136</accession>
<dbReference type="AlphaFoldDB" id="A0A134A136"/>
<evidence type="ECO:0000313" key="3">
    <source>
        <dbReference type="EMBL" id="KXB61409.1"/>
    </source>
</evidence>
<evidence type="ECO:0000313" key="2">
    <source>
        <dbReference type="EMBL" id="BBM50028.1"/>
    </source>
</evidence>
<dbReference type="EMBL" id="AP019835">
    <property type="protein sequence ID" value="BBM50028.1"/>
    <property type="molecule type" value="Genomic_DNA"/>
</dbReference>
<sequence>MKKRFFVRRAFRIFFTRQIVKLSTLLYKKYKKLNIQIYEKSG</sequence>
<keyword evidence="4" id="KW-1185">Reference proteome</keyword>
<evidence type="ECO:0000313" key="4">
    <source>
        <dbReference type="Proteomes" id="UP000070483"/>
    </source>
</evidence>
<dbReference type="PATRIC" id="fig|157687.3.peg.1772"/>
<dbReference type="Proteomes" id="UP000321501">
    <property type="component" value="Chromosome"/>
</dbReference>
<reference evidence="1 5" key="3">
    <citation type="submission" date="2019-07" db="EMBL/GenBank/DDBJ databases">
        <title>Complete Genome Sequence of Leptotrichia wadei Strain JMUB3933.</title>
        <authorList>
            <person name="Watanabe S."/>
            <person name="Cui L."/>
        </authorList>
    </citation>
    <scope>NUCLEOTIDE SEQUENCE [LARGE SCALE GENOMIC DNA]</scope>
    <source>
        <strain evidence="1 5">JMUB3933</strain>
    </source>
</reference>